<feature type="chain" id="PRO_5038686031" evidence="1">
    <location>
        <begin position="24"/>
        <end position="157"/>
    </location>
</feature>
<evidence type="ECO:0000313" key="3">
    <source>
        <dbReference type="Proteomes" id="UP000295344"/>
    </source>
</evidence>
<proteinExistence type="predicted"/>
<comment type="caution">
    <text evidence="2">The sequence shown here is derived from an EMBL/GenBank/DDBJ whole genome shotgun (WGS) entry which is preliminary data.</text>
</comment>
<dbReference type="EMBL" id="SOAM01000001">
    <property type="protein sequence ID" value="TDS80863.1"/>
    <property type="molecule type" value="Genomic_DNA"/>
</dbReference>
<feature type="signal peptide" evidence="1">
    <location>
        <begin position="1"/>
        <end position="23"/>
    </location>
</feature>
<evidence type="ECO:0000256" key="1">
    <source>
        <dbReference type="SAM" id="SignalP"/>
    </source>
</evidence>
<gene>
    <name evidence="2" type="ORF">CLV52_1433</name>
</gene>
<dbReference type="RefSeq" id="WP_133765526.1">
    <property type="nucleotide sequence ID" value="NZ_BAAARP010000001.1"/>
</dbReference>
<dbReference type="Proteomes" id="UP000295344">
    <property type="component" value="Unassembled WGS sequence"/>
</dbReference>
<dbReference type="InterPro" id="IPR021903">
    <property type="entry name" value="DUF3515"/>
</dbReference>
<accession>A0A4R7FSN8</accession>
<sequence>MRRGLLLPAVAATALLLTGCAPTISLRPAPQATSVGCAGVIVRLPDTIGGAARRDTDAQGTAAWGNPVGATLTCGVLTPEASDINCVTFGSVDWLTQSRRIDGTDWNVYTTFGRTPGTQVLVDPQTLSTDAVLNDLADPIAAATKVTAQCLSLSSTR</sequence>
<protein>
    <submittedName>
        <fullName evidence="2">Uncharacterized protein DUF3515</fullName>
    </submittedName>
</protein>
<name>A0A4R7FSN8_9MICO</name>
<dbReference type="AlphaFoldDB" id="A0A4R7FSN8"/>
<organism evidence="2 3">
    <name type="scientific">Amnibacterium kyonggiense</name>
    <dbReference type="NCBI Taxonomy" id="595671"/>
    <lineage>
        <taxon>Bacteria</taxon>
        <taxon>Bacillati</taxon>
        <taxon>Actinomycetota</taxon>
        <taxon>Actinomycetes</taxon>
        <taxon>Micrococcales</taxon>
        <taxon>Microbacteriaceae</taxon>
        <taxon>Amnibacterium</taxon>
    </lineage>
</organism>
<dbReference type="PROSITE" id="PS51257">
    <property type="entry name" value="PROKAR_LIPOPROTEIN"/>
    <property type="match status" value="1"/>
</dbReference>
<reference evidence="2 3" key="1">
    <citation type="submission" date="2019-03" db="EMBL/GenBank/DDBJ databases">
        <title>Genomic Encyclopedia of Archaeal and Bacterial Type Strains, Phase II (KMG-II): from individual species to whole genera.</title>
        <authorList>
            <person name="Goeker M."/>
        </authorList>
    </citation>
    <scope>NUCLEOTIDE SEQUENCE [LARGE SCALE GENOMIC DNA]</scope>
    <source>
        <strain evidence="2 3">DSM 24782</strain>
    </source>
</reference>
<keyword evidence="3" id="KW-1185">Reference proteome</keyword>
<evidence type="ECO:0000313" key="2">
    <source>
        <dbReference type="EMBL" id="TDS80863.1"/>
    </source>
</evidence>
<dbReference type="Pfam" id="PF12028">
    <property type="entry name" value="DUF3515"/>
    <property type="match status" value="1"/>
</dbReference>
<keyword evidence="1" id="KW-0732">Signal</keyword>
<dbReference type="OrthoDB" id="4331648at2"/>